<dbReference type="UniPathway" id="UPA00973"/>
<evidence type="ECO:0000256" key="7">
    <source>
        <dbReference type="ARBA" id="ARBA00022676"/>
    </source>
</evidence>
<evidence type="ECO:0000256" key="4">
    <source>
        <dbReference type="ARBA" id="ARBA00020902"/>
    </source>
</evidence>
<evidence type="ECO:0000256" key="11">
    <source>
        <dbReference type="HAMAP-Rule" id="MF_00392"/>
    </source>
</evidence>
<reference evidence="12 13" key="1">
    <citation type="journal article" date="2016" name="Nat. Commun.">
        <title>Thousands of microbial genomes shed light on interconnected biogeochemical processes in an aquifer system.</title>
        <authorList>
            <person name="Anantharaman K."/>
            <person name="Brown C.T."/>
            <person name="Hug L.A."/>
            <person name="Sharon I."/>
            <person name="Castelle C.J."/>
            <person name="Probst A.J."/>
            <person name="Thomas B.C."/>
            <person name="Singh A."/>
            <person name="Wilkins M.J."/>
            <person name="Karaoz U."/>
            <person name="Brodie E.L."/>
            <person name="Williams K.H."/>
            <person name="Hubbard S.S."/>
            <person name="Banfield J.F."/>
        </authorList>
    </citation>
    <scope>NUCLEOTIDE SEQUENCE [LARGE SCALE GENOMIC DNA]</scope>
</reference>
<dbReference type="PANTHER" id="PTHR30372">
    <property type="entry name" value="LIPID-A-DISACCHARIDE SYNTHASE"/>
    <property type="match status" value="1"/>
</dbReference>
<proteinExistence type="inferred from homology"/>
<dbReference type="GO" id="GO:0009245">
    <property type="term" value="P:lipid A biosynthetic process"/>
    <property type="evidence" value="ECO:0007669"/>
    <property type="project" value="UniProtKB-UniRule"/>
</dbReference>
<evidence type="ECO:0000256" key="10">
    <source>
        <dbReference type="ARBA" id="ARBA00048975"/>
    </source>
</evidence>
<evidence type="ECO:0000256" key="2">
    <source>
        <dbReference type="ARBA" id="ARBA00007868"/>
    </source>
</evidence>
<evidence type="ECO:0000313" key="12">
    <source>
        <dbReference type="EMBL" id="OGI44914.1"/>
    </source>
</evidence>
<dbReference type="Proteomes" id="UP000179344">
    <property type="component" value="Unassembled WGS sequence"/>
</dbReference>
<comment type="catalytic activity">
    <reaction evidence="10 11">
        <text>a lipid X + a UDP-2-N,3-O-bis[(3R)-3-hydroxyacyl]-alpha-D-glucosamine = a lipid A disaccharide + UDP + H(+)</text>
        <dbReference type="Rhea" id="RHEA:67828"/>
        <dbReference type="ChEBI" id="CHEBI:15378"/>
        <dbReference type="ChEBI" id="CHEBI:58223"/>
        <dbReference type="ChEBI" id="CHEBI:137748"/>
        <dbReference type="ChEBI" id="CHEBI:176338"/>
        <dbReference type="ChEBI" id="CHEBI:176343"/>
        <dbReference type="EC" id="2.4.1.182"/>
    </reaction>
</comment>
<dbReference type="PANTHER" id="PTHR30372:SF4">
    <property type="entry name" value="LIPID-A-DISACCHARIDE SYNTHASE, MITOCHONDRIAL-RELATED"/>
    <property type="match status" value="1"/>
</dbReference>
<dbReference type="GO" id="GO:0008915">
    <property type="term" value="F:lipid-A-disaccharide synthase activity"/>
    <property type="evidence" value="ECO:0007669"/>
    <property type="project" value="UniProtKB-UniRule"/>
</dbReference>
<protein>
    <recommendedName>
        <fullName evidence="4 11">Lipid-A-disaccharide synthase</fullName>
        <ecNumber evidence="3 11">2.4.1.182</ecNumber>
    </recommendedName>
</protein>
<dbReference type="SUPFAM" id="SSF53756">
    <property type="entry name" value="UDP-Glycosyltransferase/glycogen phosphorylase"/>
    <property type="match status" value="1"/>
</dbReference>
<name>A0A1F6TIG8_9PROT</name>
<evidence type="ECO:0000313" key="13">
    <source>
        <dbReference type="Proteomes" id="UP000179344"/>
    </source>
</evidence>
<comment type="similarity">
    <text evidence="2 11">Belongs to the LpxB family.</text>
</comment>
<organism evidence="12 13">
    <name type="scientific">Candidatus Muproteobacteria bacterium RBG_16_65_31</name>
    <dbReference type="NCBI Taxonomy" id="1817759"/>
    <lineage>
        <taxon>Bacteria</taxon>
        <taxon>Pseudomonadati</taxon>
        <taxon>Pseudomonadota</taxon>
        <taxon>Candidatus Muproteobacteria</taxon>
    </lineage>
</organism>
<dbReference type="GO" id="GO:0016020">
    <property type="term" value="C:membrane"/>
    <property type="evidence" value="ECO:0007669"/>
    <property type="project" value="GOC"/>
</dbReference>
<dbReference type="GO" id="GO:0005543">
    <property type="term" value="F:phospholipid binding"/>
    <property type="evidence" value="ECO:0007669"/>
    <property type="project" value="TreeGrafter"/>
</dbReference>
<comment type="function">
    <text evidence="1 11">Condensation of UDP-2,3-diacylglucosamine and 2,3-diacylglucosamine-1-phosphate to form lipid A disaccharide, a precursor of lipid A, a phosphorylated glycolipid that anchors the lipopolysaccharide to the outer membrane of the cell.</text>
</comment>
<keyword evidence="9 11" id="KW-0443">Lipid metabolism</keyword>
<accession>A0A1F6TIG8</accession>
<comment type="caution">
    <text evidence="12">The sequence shown here is derived from an EMBL/GenBank/DDBJ whole genome shotgun (WGS) entry which is preliminary data.</text>
</comment>
<dbReference type="NCBIfam" id="TIGR00215">
    <property type="entry name" value="lpxB"/>
    <property type="match status" value="1"/>
</dbReference>
<keyword evidence="8 11" id="KW-0808">Transferase</keyword>
<dbReference type="EMBL" id="MFST01000031">
    <property type="protein sequence ID" value="OGI44914.1"/>
    <property type="molecule type" value="Genomic_DNA"/>
</dbReference>
<comment type="pathway">
    <text evidence="11">Bacterial outer membrane biogenesis; LPS lipid A biosynthesis.</text>
</comment>
<evidence type="ECO:0000256" key="5">
    <source>
        <dbReference type="ARBA" id="ARBA00022516"/>
    </source>
</evidence>
<evidence type="ECO:0000256" key="3">
    <source>
        <dbReference type="ARBA" id="ARBA00012687"/>
    </source>
</evidence>
<evidence type="ECO:0000256" key="1">
    <source>
        <dbReference type="ARBA" id="ARBA00002056"/>
    </source>
</evidence>
<evidence type="ECO:0000256" key="9">
    <source>
        <dbReference type="ARBA" id="ARBA00023098"/>
    </source>
</evidence>
<dbReference type="EC" id="2.4.1.182" evidence="3 11"/>
<dbReference type="InterPro" id="IPR003835">
    <property type="entry name" value="Glyco_trans_19"/>
</dbReference>
<keyword evidence="6 11" id="KW-0441">Lipid A biosynthesis</keyword>
<evidence type="ECO:0000256" key="6">
    <source>
        <dbReference type="ARBA" id="ARBA00022556"/>
    </source>
</evidence>
<dbReference type="Pfam" id="PF02684">
    <property type="entry name" value="LpxB"/>
    <property type="match status" value="1"/>
</dbReference>
<evidence type="ECO:0000256" key="8">
    <source>
        <dbReference type="ARBA" id="ARBA00022679"/>
    </source>
</evidence>
<dbReference type="AlphaFoldDB" id="A0A1F6TIG8"/>
<gene>
    <name evidence="11" type="primary">lpxB</name>
    <name evidence="12" type="ORF">A2V92_02250</name>
</gene>
<keyword evidence="7 11" id="KW-0328">Glycosyltransferase</keyword>
<sequence>MSAPTSPIRIGIVAGETSGDLLGAGLMRALKARLPRLEFEGIGGPAMQAEGCVSLFPMEPLSLIGFEALGEYPALVRLRRRLARHFLSRPPDIYIGVDVPDFNLTLEQRLRSAGVRTVHYVSPTVWAWRRWRIRKIRRAVDHMLVLFPFEAEFYRRQGIPVTFVGHPLADLIEENYDPAAARARLGLPRDRTVVALLPGSRSRELMRHADLFVATALWLRRRRPGLHFVAPFVNGETMAVFQAALNRQGAGDLPVTLLRGRSREAMAAADVVLLASGTATLEAALLKKPMVVTYKVSLFSYLLIRLFSHVSRYSLPNNLAGREIVPEFLQYNATPEKLGAAVEHYLGHPEETTRLRELLSTLHRDLRQNASDTAADAVLGLLPKTTTAGSAAANG</sequence>
<dbReference type="HAMAP" id="MF_00392">
    <property type="entry name" value="LpxB"/>
    <property type="match status" value="1"/>
</dbReference>
<keyword evidence="5 11" id="KW-0444">Lipid biosynthesis</keyword>